<comment type="caution">
    <text evidence="2">The sequence shown here is derived from an EMBL/GenBank/DDBJ whole genome shotgun (WGS) entry which is preliminary data.</text>
</comment>
<dbReference type="Proteomes" id="UP000637061">
    <property type="component" value="Unassembled WGS sequence"/>
</dbReference>
<sequence>MSVYLDLIPAFVAALGAMLAWIVFFRHRLAYSTVGLASLLAGIWVAADRAIFPFTRYDLPFGSQTSSLALLAIGVLLMSVRMAQRKRGFDRVFTLAFSIVILATSILFHFVMFEKIGRQWVHDALEVSETPLAASNEKMGDVCRSVLLECHTKPLASSGDHLDTGTLFMLRSRDRVVLEGAVSLYPLTRSFHQGKADYMAAYHVRDGRLIELKDNIHPRVIGQVMYLGMDVLSLAVGLVWISGALYLISFHRKKLNGRRRVPTL</sequence>
<feature type="transmembrane region" description="Helical" evidence="1">
    <location>
        <begin position="92"/>
        <end position="113"/>
    </location>
</feature>
<name>A0A8I1EB58_PSEPU</name>
<proteinExistence type="predicted"/>
<feature type="transmembrane region" description="Helical" evidence="1">
    <location>
        <begin position="29"/>
        <end position="47"/>
    </location>
</feature>
<reference evidence="2" key="1">
    <citation type="submission" date="2020-12" db="EMBL/GenBank/DDBJ databases">
        <title>Enhanced detection system for hospital associated transmission using whole genome sequencing surveillance.</title>
        <authorList>
            <person name="Harrison L.H."/>
            <person name="Van Tyne D."/>
            <person name="Marsh J.W."/>
            <person name="Griffith M.P."/>
            <person name="Snyder D.J."/>
            <person name="Cooper V.S."/>
            <person name="Mustapha M."/>
        </authorList>
    </citation>
    <scope>NUCLEOTIDE SEQUENCE</scope>
    <source>
        <strain evidence="2">PSB00042</strain>
    </source>
</reference>
<evidence type="ECO:0000256" key="1">
    <source>
        <dbReference type="SAM" id="Phobius"/>
    </source>
</evidence>
<protein>
    <recommendedName>
        <fullName evidence="4">Transmembrane protein</fullName>
    </recommendedName>
</protein>
<keyword evidence="1" id="KW-1133">Transmembrane helix</keyword>
<evidence type="ECO:0000313" key="3">
    <source>
        <dbReference type="Proteomes" id="UP000637061"/>
    </source>
</evidence>
<keyword evidence="1" id="KW-0472">Membrane</keyword>
<organism evidence="2 3">
    <name type="scientific">Pseudomonas putida</name>
    <name type="common">Arthrobacter siderocapsulatus</name>
    <dbReference type="NCBI Taxonomy" id="303"/>
    <lineage>
        <taxon>Bacteria</taxon>
        <taxon>Pseudomonadati</taxon>
        <taxon>Pseudomonadota</taxon>
        <taxon>Gammaproteobacteria</taxon>
        <taxon>Pseudomonadales</taxon>
        <taxon>Pseudomonadaceae</taxon>
        <taxon>Pseudomonas</taxon>
    </lineage>
</organism>
<gene>
    <name evidence="2" type="ORF">JEU22_01280</name>
</gene>
<feature type="transmembrane region" description="Helical" evidence="1">
    <location>
        <begin position="6"/>
        <end position="24"/>
    </location>
</feature>
<dbReference type="RefSeq" id="WP_198746146.1">
    <property type="nucleotide sequence ID" value="NZ_JAEHTE010000001.1"/>
</dbReference>
<dbReference type="EMBL" id="JAEHTE010000001">
    <property type="protein sequence ID" value="MBI6882530.1"/>
    <property type="molecule type" value="Genomic_DNA"/>
</dbReference>
<evidence type="ECO:0008006" key="4">
    <source>
        <dbReference type="Google" id="ProtNLM"/>
    </source>
</evidence>
<accession>A0A8I1EB58</accession>
<keyword evidence="1" id="KW-0812">Transmembrane</keyword>
<feature type="transmembrane region" description="Helical" evidence="1">
    <location>
        <begin position="231"/>
        <end position="250"/>
    </location>
</feature>
<dbReference type="AlphaFoldDB" id="A0A8I1EB58"/>
<feature type="transmembrane region" description="Helical" evidence="1">
    <location>
        <begin position="59"/>
        <end position="80"/>
    </location>
</feature>
<evidence type="ECO:0000313" key="2">
    <source>
        <dbReference type="EMBL" id="MBI6882530.1"/>
    </source>
</evidence>